<evidence type="ECO:0000256" key="2">
    <source>
        <dbReference type="ARBA" id="ARBA00023027"/>
    </source>
</evidence>
<dbReference type="Gene3D" id="3.90.110.10">
    <property type="entry name" value="Lactate dehydrogenase/glycoside hydrolase, family 4, C-terminal"/>
    <property type="match status" value="1"/>
</dbReference>
<feature type="domain" description="Lactate/malate dehydrogenase N-terminal" evidence="6">
    <location>
        <begin position="6"/>
        <end position="86"/>
    </location>
</feature>
<dbReference type="OrthoDB" id="6270329at2759"/>
<dbReference type="SUPFAM" id="SSF51735">
    <property type="entry name" value="NAD(P)-binding Rossmann-fold domains"/>
    <property type="match status" value="1"/>
</dbReference>
<proteinExistence type="inferred from homology"/>
<dbReference type="InterPro" id="IPR036291">
    <property type="entry name" value="NAD(P)-bd_dom_sf"/>
</dbReference>
<accession>A0A0J9V0H0</accession>
<dbReference type="PANTHER" id="PTHR43128:SF16">
    <property type="entry name" value="L-LACTATE DEHYDROGENASE"/>
    <property type="match status" value="1"/>
</dbReference>
<dbReference type="InterPro" id="IPR001236">
    <property type="entry name" value="Lactate/malate_DH_N"/>
</dbReference>
<sequence length="333" mass="35585">MDSGSRIAIVGVGEVGGAIAYNLTLGSIASELLLVELDLNLRNAQVEDLSDVAYSTGSSTRVRSATYGEAAQSDIVVITAASKHTLGTGWTIVIIICNLSDIMLTSLTIGQNTIDCTSRNTSMIREVMDAMKPFRSDTILLVVANPVDLLTSIAQGMSGLPKSQVIGSGTSLDTSRLRRMVASRGSVSPSSIGAFVVGVHGEDQVTAWSTATVGAVPISEVHMFSALDRARIDSTYKHRSRVITQGKGSAVFGIASISANLCCSILLDKREISPVCHFQPKFDCCLSMPAIIGRKGILSTLHLSLDDQEQAAIAASAKHLKDRIEWIQKYWWL</sequence>
<dbReference type="KEGG" id="fox:FOXG_16199"/>
<dbReference type="VEuPathDB" id="FungiDB:FOXG_06830"/>
<dbReference type="CDD" id="cd00300">
    <property type="entry name" value="LDH_like"/>
    <property type="match status" value="1"/>
</dbReference>
<feature type="binding site" evidence="4">
    <location>
        <begin position="11"/>
        <end position="16"/>
    </location>
    <ligand>
        <name>NAD(+)</name>
        <dbReference type="ChEBI" id="CHEBI:57540"/>
    </ligand>
</feature>
<dbReference type="VEuPathDB" id="FungiDB:FOXG_16199"/>
<dbReference type="Gene3D" id="3.40.50.720">
    <property type="entry name" value="NAD(P)-binding Rossmann-like Domain"/>
    <property type="match status" value="1"/>
</dbReference>
<protein>
    <submittedName>
        <fullName evidence="8">L-lactate dehydrogenase</fullName>
    </submittedName>
</protein>
<dbReference type="RefSeq" id="XP_018256821.1">
    <property type="nucleotide sequence ID" value="XM_018396279.1"/>
</dbReference>
<comment type="similarity">
    <text evidence="5">Belongs to the LDH/MDH superfamily.</text>
</comment>
<gene>
    <name evidence="8" type="ORF">FOXG_06830</name>
    <name evidence="9" type="ORF">FOXG_16199</name>
</gene>
<evidence type="ECO:0000313" key="9">
    <source>
        <dbReference type="EMBL" id="KNB18776.1"/>
    </source>
</evidence>
<evidence type="ECO:0000313" key="10">
    <source>
        <dbReference type="Proteomes" id="UP000009097"/>
    </source>
</evidence>
<dbReference type="GeneID" id="28957131"/>
<dbReference type="GeneID" id="28948632"/>
<evidence type="ECO:0000256" key="4">
    <source>
        <dbReference type="PIRSR" id="PIRSR000102-3"/>
    </source>
</evidence>
<dbReference type="GO" id="GO:0004459">
    <property type="term" value="F:L-lactate dehydrogenase (NAD+) activity"/>
    <property type="evidence" value="ECO:0007669"/>
    <property type="project" value="TreeGrafter"/>
</dbReference>
<dbReference type="Pfam" id="PF00056">
    <property type="entry name" value="Ldh_1_N"/>
    <property type="match status" value="2"/>
</dbReference>
<organism evidence="8 10">
    <name type="scientific">Fusarium oxysporum f. sp. lycopersici (strain 4287 / CBS 123668 / FGSC 9935 / NRRL 34936)</name>
    <name type="common">Fusarium vascular wilt of tomato</name>
    <dbReference type="NCBI Taxonomy" id="426428"/>
    <lineage>
        <taxon>Eukaryota</taxon>
        <taxon>Fungi</taxon>
        <taxon>Dikarya</taxon>
        <taxon>Ascomycota</taxon>
        <taxon>Pezizomycotina</taxon>
        <taxon>Sordariomycetes</taxon>
        <taxon>Hypocreomycetidae</taxon>
        <taxon>Hypocreales</taxon>
        <taxon>Nectriaceae</taxon>
        <taxon>Fusarium</taxon>
        <taxon>Fusarium oxysporum species complex</taxon>
    </lineage>
</organism>
<dbReference type="PIRSF" id="PIRSF000102">
    <property type="entry name" value="Lac_mal_DH"/>
    <property type="match status" value="1"/>
</dbReference>
<feature type="binding site" evidence="4">
    <location>
        <begin position="143"/>
        <end position="145"/>
    </location>
    <ligand>
        <name>NAD(+)</name>
        <dbReference type="ChEBI" id="CHEBI:57540"/>
    </ligand>
</feature>
<dbReference type="Proteomes" id="UP000009097">
    <property type="component" value="Unassembled WGS sequence"/>
</dbReference>
<keyword evidence="1 5" id="KW-0560">Oxidoreductase</keyword>
<dbReference type="PANTHER" id="PTHR43128">
    <property type="entry name" value="L-2-HYDROXYCARBOXYLATE DEHYDROGENASE (NAD(P)(+))"/>
    <property type="match status" value="1"/>
</dbReference>
<name>A0A0J9V0H0_FUSO4</name>
<reference evidence="8" key="2">
    <citation type="journal article" date="2010" name="Nature">
        <title>Comparative genomics reveals mobile pathogenicity chromosomes in Fusarium.</title>
        <authorList>
            <person name="Ma L.J."/>
            <person name="van der Does H.C."/>
            <person name="Borkovich K.A."/>
            <person name="Coleman J.J."/>
            <person name="Daboussi M.J."/>
            <person name="Di Pietro A."/>
            <person name="Dufresne M."/>
            <person name="Freitag M."/>
            <person name="Grabherr M."/>
            <person name="Henrissat B."/>
            <person name="Houterman P.M."/>
            <person name="Kang S."/>
            <person name="Shim W.B."/>
            <person name="Woloshuk C."/>
            <person name="Xie X."/>
            <person name="Xu J.R."/>
            <person name="Antoniw J."/>
            <person name="Baker S.E."/>
            <person name="Bluhm B.H."/>
            <person name="Breakspear A."/>
            <person name="Brown D.W."/>
            <person name="Butchko R.A."/>
            <person name="Chapman S."/>
            <person name="Coulson R."/>
            <person name="Coutinho P.M."/>
            <person name="Danchin E.G."/>
            <person name="Diener A."/>
            <person name="Gale L.R."/>
            <person name="Gardiner D.M."/>
            <person name="Goff S."/>
            <person name="Hammond-Kosack K.E."/>
            <person name="Hilburn K."/>
            <person name="Hua-Van A."/>
            <person name="Jonkers W."/>
            <person name="Kazan K."/>
            <person name="Kodira C.D."/>
            <person name="Koehrsen M."/>
            <person name="Kumar L."/>
            <person name="Lee Y.H."/>
            <person name="Li L."/>
            <person name="Manners J.M."/>
            <person name="Miranda-Saavedra D."/>
            <person name="Mukherjee M."/>
            <person name="Park G."/>
            <person name="Park J."/>
            <person name="Park S.Y."/>
            <person name="Proctor R.H."/>
            <person name="Regev A."/>
            <person name="Ruiz-Roldan M.C."/>
            <person name="Sain D."/>
            <person name="Sakthikumar S."/>
            <person name="Sykes S."/>
            <person name="Schwartz D.C."/>
            <person name="Turgeon B.G."/>
            <person name="Wapinski I."/>
            <person name="Yoder O."/>
            <person name="Young S."/>
            <person name="Zeng Q."/>
            <person name="Zhou S."/>
            <person name="Galagan J."/>
            <person name="Cuomo C.A."/>
            <person name="Kistler H.C."/>
            <person name="Rep M."/>
        </authorList>
    </citation>
    <scope>NUCLEOTIDE SEQUENCE [LARGE SCALE GENOMIC DNA]</scope>
    <source>
        <strain evidence="8">4287</strain>
    </source>
</reference>
<dbReference type="EMBL" id="DS231728">
    <property type="protein sequence ID" value="KNB18776.1"/>
    <property type="molecule type" value="Genomic_DNA"/>
</dbReference>
<dbReference type="KEGG" id="fox:FOXG_06830"/>
<dbReference type="InterPro" id="IPR015955">
    <property type="entry name" value="Lactate_DH/Glyco_Ohase_4_C"/>
</dbReference>
<feature type="binding site" evidence="4">
    <location>
        <position position="120"/>
    </location>
    <ligand>
        <name>NAD(+)</name>
        <dbReference type="ChEBI" id="CHEBI:57540"/>
    </ligand>
</feature>
<dbReference type="PRINTS" id="PR00086">
    <property type="entry name" value="LLDHDRGNASE"/>
</dbReference>
<dbReference type="SUPFAM" id="SSF56327">
    <property type="entry name" value="LDH C-terminal domain-like"/>
    <property type="match status" value="1"/>
</dbReference>
<dbReference type="InterPro" id="IPR022383">
    <property type="entry name" value="Lactate/malate_DH_C"/>
</dbReference>
<dbReference type="GO" id="GO:0006089">
    <property type="term" value="P:lactate metabolic process"/>
    <property type="evidence" value="ECO:0007669"/>
    <property type="project" value="TreeGrafter"/>
</dbReference>
<dbReference type="EMBL" id="DS231702">
    <property type="protein sequence ID" value="KNB04820.1"/>
    <property type="molecule type" value="Genomic_DNA"/>
</dbReference>
<evidence type="ECO:0000259" key="6">
    <source>
        <dbReference type="Pfam" id="PF00056"/>
    </source>
</evidence>
<feature type="domain" description="Lactate/malate dehydrogenase N-terminal" evidence="6">
    <location>
        <begin position="110"/>
        <end position="167"/>
    </location>
</feature>
<feature type="domain" description="Lactate/malate dehydrogenase C-terminal" evidence="7">
    <location>
        <begin position="170"/>
        <end position="326"/>
    </location>
</feature>
<evidence type="ECO:0000313" key="8">
    <source>
        <dbReference type="EMBL" id="KNB04820.1"/>
    </source>
</evidence>
<reference evidence="8" key="1">
    <citation type="submission" date="2007-04" db="EMBL/GenBank/DDBJ databases">
        <authorList>
            <consortium name="The Broad Institute Genome Sequencing Platform"/>
            <person name="Birren B."/>
            <person name="Lander E."/>
            <person name="Galagan J."/>
            <person name="Nusbaum C."/>
            <person name="Devon K."/>
            <person name="Ma L.-J."/>
            <person name="Jaffe D."/>
            <person name="Butler J."/>
            <person name="Alvarez P."/>
            <person name="Gnerre S."/>
            <person name="Grabherr M."/>
            <person name="Kleber M."/>
            <person name="Mauceli E."/>
            <person name="Brockman W."/>
            <person name="MacCallum I.A."/>
            <person name="Young S."/>
            <person name="LaButti K."/>
            <person name="DeCaprio D."/>
            <person name="Crawford M."/>
            <person name="Koehrsen M."/>
            <person name="Engels R."/>
            <person name="Montgomery P."/>
            <person name="Pearson M."/>
            <person name="Howarth C."/>
            <person name="Larson L."/>
            <person name="White J."/>
            <person name="O'Leary S."/>
            <person name="Kodira C."/>
            <person name="Zeng Q."/>
            <person name="Yandava C."/>
            <person name="Alvarado L."/>
            <person name="Kistler C."/>
            <person name="Shim W.-B."/>
            <person name="Kang S."/>
            <person name="Woloshuk C."/>
        </authorList>
    </citation>
    <scope>NUCLEOTIDE SEQUENCE</scope>
    <source>
        <strain evidence="8">4287</strain>
    </source>
</reference>
<feature type="active site" description="Proton acceptor" evidence="3">
    <location>
        <position position="200"/>
    </location>
</feature>
<dbReference type="RefSeq" id="XP_018242865.1">
    <property type="nucleotide sequence ID" value="XM_018385482.1"/>
</dbReference>
<evidence type="ECO:0000259" key="7">
    <source>
        <dbReference type="Pfam" id="PF02866"/>
    </source>
</evidence>
<evidence type="ECO:0000256" key="5">
    <source>
        <dbReference type="RuleBase" id="RU003369"/>
    </source>
</evidence>
<dbReference type="AlphaFoldDB" id="A0A0J9V0H0"/>
<evidence type="ECO:0000256" key="3">
    <source>
        <dbReference type="PIRSR" id="PIRSR000102-1"/>
    </source>
</evidence>
<evidence type="ECO:0000256" key="1">
    <source>
        <dbReference type="ARBA" id="ARBA00023002"/>
    </source>
</evidence>
<keyword evidence="2 4" id="KW-0520">NAD</keyword>
<dbReference type="InterPro" id="IPR001557">
    <property type="entry name" value="L-lactate/malate_DH"/>
</dbReference>
<dbReference type="Pfam" id="PF02866">
    <property type="entry name" value="Ldh_1_C"/>
    <property type="match status" value="1"/>
</dbReference>